<keyword evidence="4" id="KW-1185">Reference proteome</keyword>
<dbReference type="Proteomes" id="UP001161422">
    <property type="component" value="Unassembled WGS sequence"/>
</dbReference>
<dbReference type="EMBL" id="BSNC01000003">
    <property type="protein sequence ID" value="GLP95612.1"/>
    <property type="molecule type" value="Genomic_DNA"/>
</dbReference>
<accession>A0AA37RVG7</accession>
<protein>
    <recommendedName>
        <fullName evidence="2">Ysc84 actin-binding domain-containing protein</fullName>
    </recommendedName>
</protein>
<reference evidence="3" key="2">
    <citation type="submission" date="2023-01" db="EMBL/GenBank/DDBJ databases">
        <title>Draft genome sequence of Paraferrimonas sedimenticola strain NBRC 101628.</title>
        <authorList>
            <person name="Sun Q."/>
            <person name="Mori K."/>
        </authorList>
    </citation>
    <scope>NUCLEOTIDE SEQUENCE</scope>
    <source>
        <strain evidence="3">NBRC 101628</strain>
    </source>
</reference>
<proteinExistence type="predicted"/>
<dbReference type="CDD" id="cd11524">
    <property type="entry name" value="SYLF"/>
    <property type="match status" value="1"/>
</dbReference>
<feature type="signal peptide" evidence="1">
    <location>
        <begin position="1"/>
        <end position="20"/>
    </location>
</feature>
<gene>
    <name evidence="3" type="ORF">GCM10007895_09180</name>
</gene>
<comment type="caution">
    <text evidence="3">The sequence shown here is derived from an EMBL/GenBank/DDBJ whole genome shotgun (WGS) entry which is preliminary data.</text>
</comment>
<name>A0AA37RVG7_9GAMM</name>
<keyword evidence="1" id="KW-0732">Signal</keyword>
<dbReference type="RefSeq" id="WP_095505606.1">
    <property type="nucleotide sequence ID" value="NZ_BSNC01000003.1"/>
</dbReference>
<dbReference type="InterPro" id="IPR007461">
    <property type="entry name" value="Ysc84_actin-binding"/>
</dbReference>
<reference evidence="3" key="1">
    <citation type="journal article" date="2014" name="Int. J. Syst. Evol. Microbiol.">
        <title>Complete genome sequence of Corynebacterium casei LMG S-19264T (=DSM 44701T), isolated from a smear-ripened cheese.</title>
        <authorList>
            <consortium name="US DOE Joint Genome Institute (JGI-PGF)"/>
            <person name="Walter F."/>
            <person name="Albersmeier A."/>
            <person name="Kalinowski J."/>
            <person name="Ruckert C."/>
        </authorList>
    </citation>
    <scope>NUCLEOTIDE SEQUENCE</scope>
    <source>
        <strain evidence="3">NBRC 101628</strain>
    </source>
</reference>
<feature type="domain" description="Ysc84 actin-binding" evidence="2">
    <location>
        <begin position="101"/>
        <end position="220"/>
    </location>
</feature>
<evidence type="ECO:0000256" key="1">
    <source>
        <dbReference type="SAM" id="SignalP"/>
    </source>
</evidence>
<sequence length="235" mass="24576">MKPILIIALMAISLSGQAKAEEADKNPAVELTELTEQNLEVFLTADHWAAVRNLSGVAKAIFIIPSGGQAGFVVGAQWGRGLLLVRDVHDWSDPLFIKINSVHLGLLAGAQKVNAVGAVLSEEALDRLYEGKIRASGSADLTLGPGVGGKAGGGAGGVEILMVSSNKGAYFGGSFEGISLRIDEDMNKVAYGDDFSVDKVLANKKGGDFPAAANIQRKLRDAAYISVFGEAPPEQ</sequence>
<evidence type="ECO:0000259" key="2">
    <source>
        <dbReference type="Pfam" id="PF04366"/>
    </source>
</evidence>
<evidence type="ECO:0000313" key="3">
    <source>
        <dbReference type="EMBL" id="GLP95612.1"/>
    </source>
</evidence>
<dbReference type="Pfam" id="PF04366">
    <property type="entry name" value="Ysc84"/>
    <property type="match status" value="1"/>
</dbReference>
<evidence type="ECO:0000313" key="4">
    <source>
        <dbReference type="Proteomes" id="UP001161422"/>
    </source>
</evidence>
<organism evidence="3 4">
    <name type="scientific">Paraferrimonas sedimenticola</name>
    <dbReference type="NCBI Taxonomy" id="375674"/>
    <lineage>
        <taxon>Bacteria</taxon>
        <taxon>Pseudomonadati</taxon>
        <taxon>Pseudomonadota</taxon>
        <taxon>Gammaproteobacteria</taxon>
        <taxon>Alteromonadales</taxon>
        <taxon>Ferrimonadaceae</taxon>
        <taxon>Paraferrimonas</taxon>
    </lineage>
</organism>
<dbReference type="AlphaFoldDB" id="A0AA37RVG7"/>
<feature type="chain" id="PRO_5041357369" description="Ysc84 actin-binding domain-containing protein" evidence="1">
    <location>
        <begin position="21"/>
        <end position="235"/>
    </location>
</feature>